<evidence type="ECO:0000313" key="2">
    <source>
        <dbReference type="Proteomes" id="UP000190787"/>
    </source>
</evidence>
<dbReference type="EMBL" id="MPZV01000002">
    <property type="protein sequence ID" value="OOY24549.1"/>
    <property type="molecule type" value="Genomic_DNA"/>
</dbReference>
<comment type="caution">
    <text evidence="1">The sequence shown here is derived from an EMBL/GenBank/DDBJ whole genome shotgun (WGS) entry which is preliminary data.</text>
</comment>
<reference evidence="1 2" key="1">
    <citation type="submission" date="2016-11" db="EMBL/GenBank/DDBJ databases">
        <title>A multilocus sequence analysis scheme for characterization of bacteria in the genus Thioclava.</title>
        <authorList>
            <person name="Liu Y."/>
            <person name="Shao Z."/>
        </authorList>
    </citation>
    <scope>NUCLEOTIDE SEQUENCE [LARGE SCALE GENOMIC DNA]</scope>
    <source>
        <strain evidence="1 2">TAW-CT134</strain>
    </source>
</reference>
<accession>A0ABX3MZB9</accession>
<name>A0ABX3MZB9_9RHOB</name>
<proteinExistence type="predicted"/>
<sequence length="195" mass="21084">MKCCQCDRPALYYVGEESNVPLCLHCYTLLSRNNHIEFLKNAMMMNRALDDMDMITGMPTGTPRLPVQALAAAIQGGHTLNNFNISESQIGVLNTGAINKIDAAITLTKGTDAEGMGHHIKTLTEAVLSSDELTTEQKNAIIELTETLSEEVVGQRKPATIKAVLKEIVEQTKGAATITASAKVLWDILAPLFSA</sequence>
<protein>
    <submittedName>
        <fullName evidence="1">Uncharacterized protein</fullName>
    </submittedName>
</protein>
<keyword evidence="2" id="KW-1185">Reference proteome</keyword>
<dbReference type="Proteomes" id="UP000190787">
    <property type="component" value="Unassembled WGS sequence"/>
</dbReference>
<evidence type="ECO:0000313" key="1">
    <source>
        <dbReference type="EMBL" id="OOY24549.1"/>
    </source>
</evidence>
<organism evidence="1 2">
    <name type="scientific">Thioclava sediminum</name>
    <dbReference type="NCBI Taxonomy" id="1915319"/>
    <lineage>
        <taxon>Bacteria</taxon>
        <taxon>Pseudomonadati</taxon>
        <taxon>Pseudomonadota</taxon>
        <taxon>Alphaproteobacteria</taxon>
        <taxon>Rhodobacterales</taxon>
        <taxon>Paracoccaceae</taxon>
        <taxon>Thioclava</taxon>
    </lineage>
</organism>
<gene>
    <name evidence="1" type="ORF">BMI91_11030</name>
</gene>